<evidence type="ECO:0000313" key="3">
    <source>
        <dbReference type="EMBL" id="CAK7901195.1"/>
    </source>
</evidence>
<name>A0ABP0EDZ8_9ASCO</name>
<dbReference type="EMBL" id="OZ004255">
    <property type="protein sequence ID" value="CAK7901195.1"/>
    <property type="molecule type" value="Genomic_DNA"/>
</dbReference>
<organism evidence="3 4">
    <name type="scientific">[Candida] anglica</name>
    <dbReference type="NCBI Taxonomy" id="148631"/>
    <lineage>
        <taxon>Eukaryota</taxon>
        <taxon>Fungi</taxon>
        <taxon>Dikarya</taxon>
        <taxon>Ascomycota</taxon>
        <taxon>Saccharomycotina</taxon>
        <taxon>Pichiomycetes</taxon>
        <taxon>Debaryomycetaceae</taxon>
        <taxon>Kurtzmaniella</taxon>
    </lineage>
</organism>
<evidence type="ECO:0000313" key="4">
    <source>
        <dbReference type="Proteomes" id="UP001497600"/>
    </source>
</evidence>
<sequence>MNIKLVILFWITTVCAVNLPGIAFQSDLSRGQNVHCGSVKHDANGRYTPQVKATLKKTSAENGQVPVFILHYVDILKLDRLPAAFSFYNDGSGYDGTVDFKQNKFNVKEKSGETVNYLNSGFTEAGQTLSLDVKETGYYCVYVAPQAENSEYKVDVEFVSSHGTVSFQGAIKHSQVGTYLLIGIPLAIFLVYYTSSRFKSSSSGSVSSGVSMTTKATIYGVLAPSLMIALVRYLTFFTVSKSSFTGNWHEQLFKWLEQCFIITMHYFTLLFAMGYTVIYSRVNNRKTRGYSTSSTYYRKIPSRLWNRALLLYVANIVVYSAITLFKSVENIIMESIFTLHNQTQSGYELVDALRTGKNFLTFVNGCFPLLWFLQTTFSYFATKRTINKFPKFSTSPSSSSGATSGISGSFRWSSIVILVLPLIYGIFSTAAMFVQAYKMSKLDGASAQPPASEDDWVKFQVMSIVQSEKVYFDSTPLLVSSWMTDLYILLTVIGIFFIWMRKNVGVVQVEEEEILMEDQE</sequence>
<feature type="transmembrane region" description="Helical" evidence="1">
    <location>
        <begin position="359"/>
        <end position="381"/>
    </location>
</feature>
<gene>
    <name evidence="3" type="ORF">CAAN4_C10858</name>
</gene>
<feature type="transmembrane region" description="Helical" evidence="1">
    <location>
        <begin position="216"/>
        <end position="235"/>
    </location>
</feature>
<keyword evidence="1" id="KW-0812">Transmembrane</keyword>
<feature type="chain" id="PRO_5047398663" evidence="2">
    <location>
        <begin position="17"/>
        <end position="520"/>
    </location>
</feature>
<feature type="transmembrane region" description="Helical" evidence="1">
    <location>
        <begin position="304"/>
        <end position="325"/>
    </location>
</feature>
<evidence type="ECO:0000256" key="1">
    <source>
        <dbReference type="SAM" id="Phobius"/>
    </source>
</evidence>
<feature type="transmembrane region" description="Helical" evidence="1">
    <location>
        <begin position="415"/>
        <end position="437"/>
    </location>
</feature>
<proteinExistence type="predicted"/>
<accession>A0ABP0EDZ8</accession>
<keyword evidence="4" id="KW-1185">Reference proteome</keyword>
<feature type="transmembrane region" description="Helical" evidence="1">
    <location>
        <begin position="477"/>
        <end position="499"/>
    </location>
</feature>
<feature type="transmembrane region" description="Helical" evidence="1">
    <location>
        <begin position="176"/>
        <end position="195"/>
    </location>
</feature>
<keyword evidence="1" id="KW-1133">Transmembrane helix</keyword>
<reference evidence="3 4" key="1">
    <citation type="submission" date="2024-01" db="EMBL/GenBank/DDBJ databases">
        <authorList>
            <consortium name="Genoscope - CEA"/>
            <person name="William W."/>
        </authorList>
    </citation>
    <scope>NUCLEOTIDE SEQUENCE [LARGE SCALE GENOMIC DNA]</scope>
    <source>
        <strain evidence="3 4">29B2s-10</strain>
    </source>
</reference>
<feature type="signal peptide" evidence="2">
    <location>
        <begin position="1"/>
        <end position="16"/>
    </location>
</feature>
<keyword evidence="1" id="KW-0472">Membrane</keyword>
<feature type="transmembrane region" description="Helical" evidence="1">
    <location>
        <begin position="255"/>
        <end position="278"/>
    </location>
</feature>
<keyword evidence="2" id="KW-0732">Signal</keyword>
<dbReference type="Proteomes" id="UP001497600">
    <property type="component" value="Chromosome C"/>
</dbReference>
<evidence type="ECO:0000256" key="2">
    <source>
        <dbReference type="SAM" id="SignalP"/>
    </source>
</evidence>
<protein>
    <submittedName>
        <fullName evidence="3">Uncharacterized protein</fullName>
    </submittedName>
</protein>